<evidence type="ECO:0000259" key="9">
    <source>
        <dbReference type="Pfam" id="PF05690"/>
    </source>
</evidence>
<dbReference type="UniPathway" id="UPA00060"/>
<dbReference type="RefSeq" id="WP_126549341.1">
    <property type="nucleotide sequence ID" value="NZ_BIFS01000001.1"/>
</dbReference>
<dbReference type="InterPro" id="IPR033983">
    <property type="entry name" value="Thiazole_synthase_ThiG"/>
</dbReference>
<feature type="active site" description="Schiff-base intermediate with DXP" evidence="8">
    <location>
        <position position="98"/>
    </location>
</feature>
<evidence type="ECO:0000313" key="11">
    <source>
        <dbReference type="Proteomes" id="UP000287188"/>
    </source>
</evidence>
<dbReference type="InterPro" id="IPR013785">
    <property type="entry name" value="Aldolase_TIM"/>
</dbReference>
<dbReference type="PANTHER" id="PTHR34266:SF2">
    <property type="entry name" value="THIAZOLE SYNTHASE"/>
    <property type="match status" value="1"/>
</dbReference>
<sequence length="259" mass="27342">MDKLKIGSREFSSRLLLGTGKYRSFEEMRDSLEASGAEIITVALRRLDLSNTGQPGLLDFIDPQRYTILPNTAGCKTVQEAVQTAQLAAAMGLPRWVKLEVIPDPQYLLPDPIATLEATKILVEDGFEVLPYINADPILARYLQDVGAVTVMPLGSPIGSGQGLLNLPQIQIIIEQAQVPVVVDAGIGAPSDAALAMELGASACLINTAVAKAQNAVQMAHAMKLGVEAGRAAFQAGRIPRQVYATASSPLTGLPALGS</sequence>
<dbReference type="OrthoDB" id="9805935at2"/>
<gene>
    <name evidence="8 10" type="primary">thiG</name>
    <name evidence="10" type="ORF">KDK_14940</name>
</gene>
<dbReference type="EMBL" id="BIFS01000001">
    <property type="protein sequence ID" value="GCE17694.1"/>
    <property type="molecule type" value="Genomic_DNA"/>
</dbReference>
<dbReference type="Gene3D" id="3.20.20.70">
    <property type="entry name" value="Aldolase class I"/>
    <property type="match status" value="1"/>
</dbReference>
<comment type="function">
    <text evidence="1 8">Catalyzes the rearrangement of 1-deoxy-D-xylulose 5-phosphate (DXP) to produce the thiazole phosphate moiety of thiamine. Sulfur is provided by the thiocarboxylate moiety of the carrier protein ThiS. In vitro, sulfur can be provided by H(2)S.</text>
</comment>
<name>A0A402AF40_9CHLR</name>
<keyword evidence="5 8" id="KW-0784">Thiamine biosynthesis</keyword>
<feature type="binding site" evidence="8">
    <location>
        <begin position="185"/>
        <end position="186"/>
    </location>
    <ligand>
        <name>1-deoxy-D-xylulose 5-phosphate</name>
        <dbReference type="ChEBI" id="CHEBI:57792"/>
    </ligand>
</feature>
<dbReference type="AlphaFoldDB" id="A0A402AF40"/>
<keyword evidence="8" id="KW-0963">Cytoplasm</keyword>
<dbReference type="Pfam" id="PF05690">
    <property type="entry name" value="ThiG"/>
    <property type="match status" value="1"/>
</dbReference>
<evidence type="ECO:0000256" key="4">
    <source>
        <dbReference type="ARBA" id="ARBA00022679"/>
    </source>
</evidence>
<comment type="subcellular location">
    <subcellularLocation>
        <location evidence="8">Cytoplasm</location>
    </subcellularLocation>
</comment>
<comment type="pathway">
    <text evidence="2 8">Cofactor biosynthesis; thiamine diphosphate biosynthesis.</text>
</comment>
<evidence type="ECO:0000256" key="5">
    <source>
        <dbReference type="ARBA" id="ARBA00022977"/>
    </source>
</evidence>
<evidence type="ECO:0000313" key="10">
    <source>
        <dbReference type="EMBL" id="GCE17694.1"/>
    </source>
</evidence>
<dbReference type="PANTHER" id="PTHR34266">
    <property type="entry name" value="THIAZOLE SYNTHASE"/>
    <property type="match status" value="1"/>
</dbReference>
<keyword evidence="6 8" id="KW-0704">Schiff base</keyword>
<comment type="similarity">
    <text evidence="8">Belongs to the ThiG family.</text>
</comment>
<evidence type="ECO:0000256" key="1">
    <source>
        <dbReference type="ARBA" id="ARBA00002834"/>
    </source>
</evidence>
<comment type="caution">
    <text evidence="10">The sequence shown here is derived from an EMBL/GenBank/DDBJ whole genome shotgun (WGS) entry which is preliminary data.</text>
</comment>
<feature type="domain" description="Thiazole synthase ThiG" evidence="9">
    <location>
        <begin position="5"/>
        <end position="250"/>
    </location>
</feature>
<dbReference type="SUPFAM" id="SSF110399">
    <property type="entry name" value="ThiG-like"/>
    <property type="match status" value="1"/>
</dbReference>
<dbReference type="Proteomes" id="UP000287188">
    <property type="component" value="Unassembled WGS sequence"/>
</dbReference>
<evidence type="ECO:0000256" key="8">
    <source>
        <dbReference type="HAMAP-Rule" id="MF_00443"/>
    </source>
</evidence>
<dbReference type="CDD" id="cd04728">
    <property type="entry name" value="ThiG"/>
    <property type="match status" value="1"/>
</dbReference>
<keyword evidence="11" id="KW-1185">Reference proteome</keyword>
<evidence type="ECO:0000256" key="6">
    <source>
        <dbReference type="ARBA" id="ARBA00023270"/>
    </source>
</evidence>
<proteinExistence type="inferred from homology"/>
<dbReference type="GO" id="GO:0005737">
    <property type="term" value="C:cytoplasm"/>
    <property type="evidence" value="ECO:0007669"/>
    <property type="project" value="UniProtKB-SubCell"/>
</dbReference>
<dbReference type="GO" id="GO:1990107">
    <property type="term" value="F:thiazole synthase activity"/>
    <property type="evidence" value="ECO:0007669"/>
    <property type="project" value="UniProtKB-EC"/>
</dbReference>
<dbReference type="HAMAP" id="MF_00443">
    <property type="entry name" value="ThiG"/>
    <property type="match status" value="1"/>
</dbReference>
<protein>
    <recommendedName>
        <fullName evidence="3 8">Thiazole synthase</fullName>
        <ecNumber evidence="3 8">2.8.1.10</ecNumber>
    </recommendedName>
</protein>
<evidence type="ECO:0000256" key="3">
    <source>
        <dbReference type="ARBA" id="ARBA00011960"/>
    </source>
</evidence>
<reference evidence="11" key="1">
    <citation type="submission" date="2018-12" db="EMBL/GenBank/DDBJ databases">
        <title>Tengunoibacter tsumagoiensis gen. nov., sp. nov., Dictyobacter kobayashii sp. nov., D. alpinus sp. nov., and D. joshuensis sp. nov. and description of Dictyobacteraceae fam. nov. within the order Ktedonobacterales isolated from Tengu-no-mugimeshi.</title>
        <authorList>
            <person name="Wang C.M."/>
            <person name="Zheng Y."/>
            <person name="Sakai Y."/>
            <person name="Toyoda A."/>
            <person name="Minakuchi Y."/>
            <person name="Abe K."/>
            <person name="Yokota A."/>
            <person name="Yabe S."/>
        </authorList>
    </citation>
    <scope>NUCLEOTIDE SEQUENCE [LARGE SCALE GENOMIC DNA]</scope>
    <source>
        <strain evidence="11">Uno11</strain>
    </source>
</reference>
<dbReference type="EC" id="2.8.1.10" evidence="3 8"/>
<comment type="subunit">
    <text evidence="8">Homotetramer. Forms heterodimers with either ThiH or ThiS.</text>
</comment>
<feature type="binding site" evidence="8">
    <location>
        <position position="159"/>
    </location>
    <ligand>
        <name>1-deoxy-D-xylulose 5-phosphate</name>
        <dbReference type="ChEBI" id="CHEBI:57792"/>
    </ligand>
</feature>
<organism evidence="10 11">
    <name type="scientific">Dictyobacter kobayashii</name>
    <dbReference type="NCBI Taxonomy" id="2014872"/>
    <lineage>
        <taxon>Bacteria</taxon>
        <taxon>Bacillati</taxon>
        <taxon>Chloroflexota</taxon>
        <taxon>Ktedonobacteria</taxon>
        <taxon>Ktedonobacterales</taxon>
        <taxon>Dictyobacteraceae</taxon>
        <taxon>Dictyobacter</taxon>
    </lineage>
</organism>
<comment type="catalytic activity">
    <reaction evidence="7 8">
        <text>[ThiS sulfur-carrier protein]-C-terminal-Gly-aminoethanethioate + 2-iminoacetate + 1-deoxy-D-xylulose 5-phosphate = [ThiS sulfur-carrier protein]-C-terminal Gly-Gly + 2-[(2R,5Z)-2-carboxy-4-methylthiazol-5(2H)-ylidene]ethyl phosphate + 2 H2O + H(+)</text>
        <dbReference type="Rhea" id="RHEA:26297"/>
        <dbReference type="Rhea" id="RHEA-COMP:12909"/>
        <dbReference type="Rhea" id="RHEA-COMP:19908"/>
        <dbReference type="ChEBI" id="CHEBI:15377"/>
        <dbReference type="ChEBI" id="CHEBI:15378"/>
        <dbReference type="ChEBI" id="CHEBI:57792"/>
        <dbReference type="ChEBI" id="CHEBI:62899"/>
        <dbReference type="ChEBI" id="CHEBI:77846"/>
        <dbReference type="ChEBI" id="CHEBI:90778"/>
        <dbReference type="ChEBI" id="CHEBI:232372"/>
        <dbReference type="EC" id="2.8.1.10"/>
    </reaction>
</comment>
<keyword evidence="4 8" id="KW-0808">Transferase</keyword>
<evidence type="ECO:0000256" key="7">
    <source>
        <dbReference type="ARBA" id="ARBA00049897"/>
    </source>
</evidence>
<evidence type="ECO:0000256" key="2">
    <source>
        <dbReference type="ARBA" id="ARBA00004948"/>
    </source>
</evidence>
<feature type="binding site" evidence="8">
    <location>
        <begin position="207"/>
        <end position="208"/>
    </location>
    <ligand>
        <name>1-deoxy-D-xylulose 5-phosphate</name>
        <dbReference type="ChEBI" id="CHEBI:57792"/>
    </ligand>
</feature>
<dbReference type="InterPro" id="IPR008867">
    <property type="entry name" value="ThiG"/>
</dbReference>
<accession>A0A402AF40</accession>
<dbReference type="GO" id="GO:0009229">
    <property type="term" value="P:thiamine diphosphate biosynthetic process"/>
    <property type="evidence" value="ECO:0007669"/>
    <property type="project" value="UniProtKB-UniRule"/>
</dbReference>